<keyword evidence="2" id="KW-1185">Reference proteome</keyword>
<reference evidence="1 2" key="1">
    <citation type="journal article" date="2019" name="Genome Biol. Evol.">
        <title>Insights into the evolution of the New World diploid cottons (Gossypium, subgenus Houzingenia) based on genome sequencing.</title>
        <authorList>
            <person name="Grover C.E."/>
            <person name="Arick M.A. 2nd"/>
            <person name="Thrash A."/>
            <person name="Conover J.L."/>
            <person name="Sanders W.S."/>
            <person name="Peterson D.G."/>
            <person name="Frelichowski J.E."/>
            <person name="Scheffler J.A."/>
            <person name="Scheffler B.E."/>
            <person name="Wendel J.F."/>
        </authorList>
    </citation>
    <scope>NUCLEOTIDE SEQUENCE [LARGE SCALE GENOMIC DNA]</scope>
    <source>
        <strain evidence="1">0</strain>
        <tissue evidence="1">Leaf</tissue>
    </source>
</reference>
<gene>
    <name evidence="1" type="ORF">Gohar_005251</name>
</gene>
<evidence type="ECO:0000313" key="1">
    <source>
        <dbReference type="EMBL" id="MBA0805760.1"/>
    </source>
</evidence>
<proteinExistence type="predicted"/>
<comment type="caution">
    <text evidence="1">The sequence shown here is derived from an EMBL/GenBank/DDBJ whole genome shotgun (WGS) entry which is preliminary data.</text>
</comment>
<organism evidence="1 2">
    <name type="scientific">Gossypium harknessii</name>
    <dbReference type="NCBI Taxonomy" id="34285"/>
    <lineage>
        <taxon>Eukaryota</taxon>
        <taxon>Viridiplantae</taxon>
        <taxon>Streptophyta</taxon>
        <taxon>Embryophyta</taxon>
        <taxon>Tracheophyta</taxon>
        <taxon>Spermatophyta</taxon>
        <taxon>Magnoliopsida</taxon>
        <taxon>eudicotyledons</taxon>
        <taxon>Gunneridae</taxon>
        <taxon>Pentapetalae</taxon>
        <taxon>rosids</taxon>
        <taxon>malvids</taxon>
        <taxon>Malvales</taxon>
        <taxon>Malvaceae</taxon>
        <taxon>Malvoideae</taxon>
        <taxon>Gossypium</taxon>
    </lineage>
</organism>
<sequence>MLVLSINSKRQRYPNVRLRQRGDVSAAFACGFYQKTKEILVHKRWKPDFLNSQVNEPVTMDEFSKGKSPDFLNLDLGILLADLQLNRENKNSVSSNLIFNLVIADEIDMVKSSINFGTIIGKSRVMKRRGQIQECNKK</sequence>
<dbReference type="EMBL" id="JABFAD010000008">
    <property type="protein sequence ID" value="MBA0805760.1"/>
    <property type="molecule type" value="Genomic_DNA"/>
</dbReference>
<name>A0A7J9H7H1_9ROSI</name>
<dbReference type="AlphaFoldDB" id="A0A7J9H7H1"/>
<protein>
    <submittedName>
        <fullName evidence="1">Uncharacterized protein</fullName>
    </submittedName>
</protein>
<evidence type="ECO:0000313" key="2">
    <source>
        <dbReference type="Proteomes" id="UP000593560"/>
    </source>
</evidence>
<feature type="non-terminal residue" evidence="1">
    <location>
        <position position="138"/>
    </location>
</feature>
<dbReference type="Proteomes" id="UP000593560">
    <property type="component" value="Unassembled WGS sequence"/>
</dbReference>
<accession>A0A7J9H7H1</accession>
<dbReference type="OrthoDB" id="539213at2759"/>